<dbReference type="EMBL" id="BMKI01000006">
    <property type="protein sequence ID" value="GGC96333.1"/>
    <property type="molecule type" value="Genomic_DNA"/>
</dbReference>
<evidence type="ECO:0000313" key="1">
    <source>
        <dbReference type="EMBL" id="GGC96333.1"/>
    </source>
</evidence>
<evidence type="ECO:0000313" key="2">
    <source>
        <dbReference type="Proteomes" id="UP000630615"/>
    </source>
</evidence>
<proteinExistence type="predicted"/>
<accession>A0ABQ1PFT5</accession>
<protein>
    <submittedName>
        <fullName evidence="1">Uncharacterized protein</fullName>
    </submittedName>
</protein>
<keyword evidence="2" id="KW-1185">Reference proteome</keyword>
<organism evidence="1 2">
    <name type="scientific">Enterococcus wangshanyuanii</name>
    <dbReference type="NCBI Taxonomy" id="2005703"/>
    <lineage>
        <taxon>Bacteria</taxon>
        <taxon>Bacillati</taxon>
        <taxon>Bacillota</taxon>
        <taxon>Bacilli</taxon>
        <taxon>Lactobacillales</taxon>
        <taxon>Enterococcaceae</taxon>
        <taxon>Enterococcus</taxon>
    </lineage>
</organism>
<reference evidence="2" key="1">
    <citation type="journal article" date="2019" name="Int. J. Syst. Evol. Microbiol.">
        <title>The Global Catalogue of Microorganisms (GCM) 10K type strain sequencing project: providing services to taxonomists for standard genome sequencing and annotation.</title>
        <authorList>
            <consortium name="The Broad Institute Genomics Platform"/>
            <consortium name="The Broad Institute Genome Sequencing Center for Infectious Disease"/>
            <person name="Wu L."/>
            <person name="Ma J."/>
        </authorList>
    </citation>
    <scope>NUCLEOTIDE SEQUENCE [LARGE SCALE GENOMIC DNA]</scope>
    <source>
        <strain evidence="2">CGMCC 1.15942</strain>
    </source>
</reference>
<dbReference type="Proteomes" id="UP000630615">
    <property type="component" value="Unassembled WGS sequence"/>
</dbReference>
<dbReference type="RefSeq" id="WP_088270398.1">
    <property type="nucleotide sequence ID" value="NZ_BMKI01000006.1"/>
</dbReference>
<name>A0ABQ1PFT5_9ENTE</name>
<comment type="caution">
    <text evidence="1">The sequence shown here is derived from an EMBL/GenBank/DDBJ whole genome shotgun (WGS) entry which is preliminary data.</text>
</comment>
<gene>
    <name evidence="1" type="ORF">GCM10011573_27440</name>
</gene>
<sequence length="141" mass="16394">MLNFDEYNFEVIDIGSIGKPTLTINNKSLSFSNQVADLLSFPRYVIVLFDKEKRALAIKKSTSNASKAIEFSKNKIERDKPIVIKSSKLAQTIRELMKELWAENYRYEIDGVYTDDGKVMIFDLKEFRQHKFARMKALESE</sequence>